<reference evidence="8 9" key="1">
    <citation type="submission" date="2016-01" db="EMBL/GenBank/DDBJ databases">
        <title>The new phylogeny of the genus Mycobacterium.</title>
        <authorList>
            <person name="Tarcisio F."/>
            <person name="Conor M."/>
            <person name="Antonella G."/>
            <person name="Elisabetta G."/>
            <person name="Giulia F.S."/>
            <person name="Sara T."/>
            <person name="Anna F."/>
            <person name="Clotilde B."/>
            <person name="Roberto B."/>
            <person name="Veronica D.S."/>
            <person name="Fabio R."/>
            <person name="Monica P."/>
            <person name="Olivier J."/>
            <person name="Enrico T."/>
            <person name="Nicola S."/>
        </authorList>
    </citation>
    <scope>NUCLEOTIDE SEQUENCE [LARGE SCALE GENOMIC DNA]</scope>
    <source>
        <strain evidence="8 9">DSM 45541</strain>
    </source>
</reference>
<dbReference type="Gene3D" id="3.40.50.1820">
    <property type="entry name" value="alpha/beta hydrolase"/>
    <property type="match status" value="1"/>
</dbReference>
<dbReference type="GO" id="GO:0047372">
    <property type="term" value="F:monoacylglycerol lipase activity"/>
    <property type="evidence" value="ECO:0007669"/>
    <property type="project" value="UniProtKB-EC"/>
</dbReference>
<evidence type="ECO:0000256" key="1">
    <source>
        <dbReference type="ARBA" id="ARBA00001613"/>
    </source>
</evidence>
<comment type="catalytic activity">
    <reaction evidence="1">
        <text>Hydrolyzes glycerol monoesters of long-chain fatty acids.</text>
        <dbReference type="EC" id="3.1.1.23"/>
    </reaction>
</comment>
<dbReference type="AlphaFoldDB" id="A0A1X1X1T5"/>
<feature type="domain" description="Serine aminopeptidase S33" evidence="7">
    <location>
        <begin position="58"/>
        <end position="293"/>
    </location>
</feature>
<dbReference type="Pfam" id="PF12146">
    <property type="entry name" value="Hydrolase_4"/>
    <property type="match status" value="1"/>
</dbReference>
<evidence type="ECO:0000256" key="6">
    <source>
        <dbReference type="SAM" id="MobiDB-lite"/>
    </source>
</evidence>
<dbReference type="InterPro" id="IPR051044">
    <property type="entry name" value="MAG_DAG_Lipase"/>
</dbReference>
<dbReference type="InterPro" id="IPR000073">
    <property type="entry name" value="AB_hydrolase_1"/>
</dbReference>
<dbReference type="Proteomes" id="UP000193622">
    <property type="component" value="Unassembled WGS sequence"/>
</dbReference>
<evidence type="ECO:0000256" key="5">
    <source>
        <dbReference type="ARBA" id="ARBA00071261"/>
    </source>
</evidence>
<comment type="caution">
    <text evidence="8">The sequence shown here is derived from an EMBL/GenBank/DDBJ whole genome shotgun (WGS) entry which is preliminary data.</text>
</comment>
<organism evidence="8 9">
    <name type="scientific">Mycolicibacterium iranicum</name>
    <name type="common">Mycobacterium iranicum</name>
    <dbReference type="NCBI Taxonomy" id="912594"/>
    <lineage>
        <taxon>Bacteria</taxon>
        <taxon>Bacillati</taxon>
        <taxon>Actinomycetota</taxon>
        <taxon>Actinomycetes</taxon>
        <taxon>Mycobacteriales</taxon>
        <taxon>Mycobacteriaceae</taxon>
        <taxon>Mycolicibacterium</taxon>
    </lineage>
</organism>
<evidence type="ECO:0000313" key="9">
    <source>
        <dbReference type="Proteomes" id="UP000193622"/>
    </source>
</evidence>
<accession>A0A1X1X1T5</accession>
<name>A0A1X1X1T5_MYCIR</name>
<feature type="region of interest" description="Disordered" evidence="6">
    <location>
        <begin position="27"/>
        <end position="57"/>
    </location>
</feature>
<dbReference type="RefSeq" id="WP_085171775.1">
    <property type="nucleotide sequence ID" value="NZ_LQPC01000004.1"/>
</dbReference>
<sequence>MAATHTERSFDGIGGVRIVYDVWTPQTQADSPSLRSPQADSPSLRSPQADSPSLRSPQARGVVVLAHGYAEHARRYDHVVARFAEAGLVTYALDHRGHGRSGGKRVYLRDITEYTGDFHTLAGIARSENPGVKLIVLGHSMGGGVVFTYGVEHPDDYDAMVLSGPAVNAHQDVPPLKMLLAKVVGRIAPGLPVEDLPADAVSRDPKVVAAYENDPLVHHGKLPAGVGRALIGVGETMPQRAAAITAPLLVVHGDQDKLIPVEGSRKLVECIGSSDVHLKVYPGLYHEVFNEPEQAVVLDDVTAWIESKL</sequence>
<dbReference type="EMBL" id="LQPC01000004">
    <property type="protein sequence ID" value="ORV92845.1"/>
    <property type="molecule type" value="Genomic_DNA"/>
</dbReference>
<evidence type="ECO:0000256" key="3">
    <source>
        <dbReference type="ARBA" id="ARBA00008645"/>
    </source>
</evidence>
<keyword evidence="8" id="KW-0378">Hydrolase</keyword>
<evidence type="ECO:0000313" key="8">
    <source>
        <dbReference type="EMBL" id="ORV92845.1"/>
    </source>
</evidence>
<proteinExistence type="inferred from homology"/>
<protein>
    <recommendedName>
        <fullName evidence="5">Monoacylglycerol lipase</fullName>
        <ecNumber evidence="4">3.1.1.23</ecNumber>
    </recommendedName>
</protein>
<feature type="compositionally biased region" description="Polar residues" evidence="6">
    <location>
        <begin position="27"/>
        <end position="56"/>
    </location>
</feature>
<comment type="similarity">
    <text evidence="3">Belongs to the AB hydrolase superfamily.</text>
</comment>
<evidence type="ECO:0000259" key="7">
    <source>
        <dbReference type="Pfam" id="PF12146"/>
    </source>
</evidence>
<dbReference type="InterPro" id="IPR022742">
    <property type="entry name" value="Hydrolase_4"/>
</dbReference>
<dbReference type="FunFam" id="3.40.50.1820:FF:000117">
    <property type="entry name" value="Monoglyceride lipase, putative"/>
    <property type="match status" value="1"/>
</dbReference>
<comment type="subcellular location">
    <subcellularLocation>
        <location evidence="2">Secreted</location>
        <location evidence="2">Cell wall</location>
    </subcellularLocation>
</comment>
<evidence type="ECO:0000256" key="4">
    <source>
        <dbReference type="ARBA" id="ARBA00013254"/>
    </source>
</evidence>
<dbReference type="EC" id="3.1.1.23" evidence="4"/>
<gene>
    <name evidence="8" type="ORF">AWC12_01945</name>
</gene>
<dbReference type="PANTHER" id="PTHR11614">
    <property type="entry name" value="PHOSPHOLIPASE-RELATED"/>
    <property type="match status" value="1"/>
</dbReference>
<dbReference type="PRINTS" id="PR00111">
    <property type="entry name" value="ABHYDROLASE"/>
</dbReference>
<dbReference type="SUPFAM" id="SSF53474">
    <property type="entry name" value="alpha/beta-Hydrolases"/>
    <property type="match status" value="1"/>
</dbReference>
<dbReference type="InterPro" id="IPR029058">
    <property type="entry name" value="AB_hydrolase_fold"/>
</dbReference>
<evidence type="ECO:0000256" key="2">
    <source>
        <dbReference type="ARBA" id="ARBA00004191"/>
    </source>
</evidence>